<comment type="caution">
    <text evidence="1">The sequence shown here is derived from an EMBL/GenBank/DDBJ whole genome shotgun (WGS) entry which is preliminary data.</text>
</comment>
<keyword evidence="2" id="KW-1185">Reference proteome</keyword>
<accession>A0A3A1P0N8</accession>
<evidence type="ECO:0000313" key="2">
    <source>
        <dbReference type="Proteomes" id="UP000265366"/>
    </source>
</evidence>
<evidence type="ECO:0000313" key="1">
    <source>
        <dbReference type="EMBL" id="RIV80481.1"/>
    </source>
</evidence>
<dbReference type="EMBL" id="QXFM01000142">
    <property type="protein sequence ID" value="RIV80481.1"/>
    <property type="molecule type" value="Genomic_DNA"/>
</dbReference>
<gene>
    <name evidence="1" type="ORF">D2V17_19400</name>
</gene>
<organism evidence="1 2">
    <name type="scientific">Aurantiacibacter xanthus</name>
    <dbReference type="NCBI Taxonomy" id="1784712"/>
    <lineage>
        <taxon>Bacteria</taxon>
        <taxon>Pseudomonadati</taxon>
        <taxon>Pseudomonadota</taxon>
        <taxon>Alphaproteobacteria</taxon>
        <taxon>Sphingomonadales</taxon>
        <taxon>Erythrobacteraceae</taxon>
        <taxon>Aurantiacibacter</taxon>
    </lineage>
</organism>
<name>A0A3A1P0N8_9SPHN</name>
<proteinExistence type="predicted"/>
<dbReference type="AlphaFoldDB" id="A0A3A1P0N8"/>
<reference evidence="1 2" key="1">
    <citation type="submission" date="2018-08" db="EMBL/GenBank/DDBJ databases">
        <title>Erythrobacter zhengii sp.nov., a bacterium isolated from deep-sea sediment.</title>
        <authorList>
            <person name="Fang C."/>
            <person name="Wu Y.-H."/>
            <person name="Sun C."/>
            <person name="Wang H."/>
            <person name="Cheng H."/>
            <person name="Meng F.-X."/>
            <person name="Wang C.-S."/>
            <person name="Xu X.-W."/>
        </authorList>
    </citation>
    <scope>NUCLEOTIDE SEQUENCE [LARGE SCALE GENOMIC DNA]</scope>
    <source>
        <strain evidence="1 2">CCTCC AB 2015396</strain>
    </source>
</reference>
<protein>
    <submittedName>
        <fullName evidence="1">Uncharacterized protein</fullName>
    </submittedName>
</protein>
<sequence>MVRALISVITAKPADARKQPLLLDDLAGGFGTLLPFVCDMLKGSSCQNATFEDVGCREQAHWVSWMALG</sequence>
<dbReference type="Proteomes" id="UP000265366">
    <property type="component" value="Unassembled WGS sequence"/>
</dbReference>